<comment type="caution">
    <text evidence="1">The sequence shown here is derived from an EMBL/GenBank/DDBJ whole genome shotgun (WGS) entry which is preliminary data.</text>
</comment>
<organism evidence="1 2">
    <name type="scientific">Postechiella marina</name>
    <dbReference type="NCBI Taxonomy" id="943941"/>
    <lineage>
        <taxon>Bacteria</taxon>
        <taxon>Pseudomonadati</taxon>
        <taxon>Bacteroidota</taxon>
        <taxon>Flavobacteriia</taxon>
        <taxon>Flavobacteriales</taxon>
        <taxon>Flavobacteriaceae</taxon>
        <taxon>Postechiella</taxon>
    </lineage>
</organism>
<name>A0ABP8CHJ9_9FLAO</name>
<protein>
    <recommendedName>
        <fullName evidence="3">DUF4348 domain-containing protein</fullName>
    </recommendedName>
</protein>
<evidence type="ECO:0000313" key="2">
    <source>
        <dbReference type="Proteomes" id="UP001501496"/>
    </source>
</evidence>
<proteinExistence type="predicted"/>
<reference evidence="2" key="1">
    <citation type="journal article" date="2019" name="Int. J. Syst. Evol. Microbiol.">
        <title>The Global Catalogue of Microorganisms (GCM) 10K type strain sequencing project: providing services to taxonomists for standard genome sequencing and annotation.</title>
        <authorList>
            <consortium name="The Broad Institute Genomics Platform"/>
            <consortium name="The Broad Institute Genome Sequencing Center for Infectious Disease"/>
            <person name="Wu L."/>
            <person name="Ma J."/>
        </authorList>
    </citation>
    <scope>NUCLEOTIDE SEQUENCE [LARGE SCALE GENOMIC DNA]</scope>
    <source>
        <strain evidence="2">JCM 17630</strain>
    </source>
</reference>
<accession>A0ABP8CHJ9</accession>
<sequence>MKTTKLIIYITLILTLTNCKNETKVEIKTKPEQTKIIDSTLNVKAINKQAKINIPKNVDSEFEIFIKIFNTDSIFQISRVKFPLNSTEINYDNYETIEKTINLDNYEIIDLTIDPTSETKEYDKYTQKTILTESKAIIEFRGIDNGINCEYEFEKIEGKWNLTSWKNLST</sequence>
<dbReference type="RefSeq" id="WP_344789435.1">
    <property type="nucleotide sequence ID" value="NZ_BAABCA010000007.1"/>
</dbReference>
<dbReference type="Proteomes" id="UP001501496">
    <property type="component" value="Unassembled WGS sequence"/>
</dbReference>
<evidence type="ECO:0008006" key="3">
    <source>
        <dbReference type="Google" id="ProtNLM"/>
    </source>
</evidence>
<dbReference type="EMBL" id="BAABCA010000007">
    <property type="protein sequence ID" value="GAA4239224.1"/>
    <property type="molecule type" value="Genomic_DNA"/>
</dbReference>
<dbReference type="Gene3D" id="3.10.450.410">
    <property type="match status" value="1"/>
</dbReference>
<keyword evidence="2" id="KW-1185">Reference proteome</keyword>
<gene>
    <name evidence="1" type="ORF">GCM10022291_32720</name>
</gene>
<dbReference type="InterPro" id="IPR025590">
    <property type="entry name" value="DUF4348"/>
</dbReference>
<evidence type="ECO:0000313" key="1">
    <source>
        <dbReference type="EMBL" id="GAA4239224.1"/>
    </source>
</evidence>
<dbReference type="Pfam" id="PF14254">
    <property type="entry name" value="DUF4348"/>
    <property type="match status" value="1"/>
</dbReference>